<protein>
    <submittedName>
        <fullName evidence="1">Uncharacterized protein</fullName>
    </submittedName>
</protein>
<comment type="caution">
    <text evidence="1">The sequence shown here is derived from an EMBL/GenBank/DDBJ whole genome shotgun (WGS) entry which is preliminary data.</text>
</comment>
<sequence length="276" mass="31069">MDAAIREYFASLDVYDEDAEQSPTRNEIDALQSLILGNLSSDEAATIITRRAAAATDEFTMRLRRSLLYAVVNQTAVVLPPAQAPIVDLLKSIRVLHSREDASAHSRQVWANLDGWMVKLADSLEIYEGSFLRITDDDGQAARNWCNAVTFTARLTATRDPVIGDLIFFRKCFGSIVRALDIRYSPQARTTEPDIIAAAHLFILSAPVLHERCQTGDFVGDLWEGAFQGEAVWREDMKKLSTGRWEHWKRRWEVIAEDNDLTSEARKLAREALAAM</sequence>
<evidence type="ECO:0000313" key="1">
    <source>
        <dbReference type="EMBL" id="KAI4864312.1"/>
    </source>
</evidence>
<reference evidence="1 2" key="1">
    <citation type="journal article" date="2022" name="New Phytol.">
        <title>Ecological generalism drives hyperdiversity of secondary metabolite gene clusters in xylarialean endophytes.</title>
        <authorList>
            <person name="Franco M.E.E."/>
            <person name="Wisecaver J.H."/>
            <person name="Arnold A.E."/>
            <person name="Ju Y.M."/>
            <person name="Slot J.C."/>
            <person name="Ahrendt S."/>
            <person name="Moore L.P."/>
            <person name="Eastman K.E."/>
            <person name="Scott K."/>
            <person name="Konkel Z."/>
            <person name="Mondo S.J."/>
            <person name="Kuo A."/>
            <person name="Hayes R.D."/>
            <person name="Haridas S."/>
            <person name="Andreopoulos B."/>
            <person name="Riley R."/>
            <person name="LaButti K."/>
            <person name="Pangilinan J."/>
            <person name="Lipzen A."/>
            <person name="Amirebrahimi M."/>
            <person name="Yan J."/>
            <person name="Adam C."/>
            <person name="Keymanesh K."/>
            <person name="Ng V."/>
            <person name="Louie K."/>
            <person name="Northen T."/>
            <person name="Drula E."/>
            <person name="Henrissat B."/>
            <person name="Hsieh H.M."/>
            <person name="Youens-Clark K."/>
            <person name="Lutzoni F."/>
            <person name="Miadlikowska J."/>
            <person name="Eastwood D.C."/>
            <person name="Hamelin R.C."/>
            <person name="Grigoriev I.V."/>
            <person name="U'Ren J.M."/>
        </authorList>
    </citation>
    <scope>NUCLEOTIDE SEQUENCE [LARGE SCALE GENOMIC DNA]</scope>
    <source>
        <strain evidence="1 2">CBS 119005</strain>
    </source>
</reference>
<keyword evidence="2" id="KW-1185">Reference proteome</keyword>
<dbReference type="Proteomes" id="UP001497700">
    <property type="component" value="Unassembled WGS sequence"/>
</dbReference>
<name>A0ACB9YYL8_9PEZI</name>
<gene>
    <name evidence="1" type="ORF">F4820DRAFT_424051</name>
</gene>
<accession>A0ACB9YYL8</accession>
<organism evidence="1 2">
    <name type="scientific">Hypoxylon rubiginosum</name>
    <dbReference type="NCBI Taxonomy" id="110542"/>
    <lineage>
        <taxon>Eukaryota</taxon>
        <taxon>Fungi</taxon>
        <taxon>Dikarya</taxon>
        <taxon>Ascomycota</taxon>
        <taxon>Pezizomycotina</taxon>
        <taxon>Sordariomycetes</taxon>
        <taxon>Xylariomycetidae</taxon>
        <taxon>Xylariales</taxon>
        <taxon>Hypoxylaceae</taxon>
        <taxon>Hypoxylon</taxon>
    </lineage>
</organism>
<proteinExistence type="predicted"/>
<evidence type="ECO:0000313" key="2">
    <source>
        <dbReference type="Proteomes" id="UP001497700"/>
    </source>
</evidence>
<dbReference type="EMBL" id="MU393488">
    <property type="protein sequence ID" value="KAI4864312.1"/>
    <property type="molecule type" value="Genomic_DNA"/>
</dbReference>